<protein>
    <submittedName>
        <fullName evidence="1">Uncharacterized protein</fullName>
    </submittedName>
</protein>
<gene>
    <name evidence="1" type="ORF">TrST_g8627</name>
</gene>
<dbReference type="EMBL" id="BRXY01000567">
    <property type="protein sequence ID" value="GMI00242.1"/>
    <property type="molecule type" value="Genomic_DNA"/>
</dbReference>
<reference evidence="2" key="1">
    <citation type="journal article" date="2023" name="Commun. Biol.">
        <title>Genome analysis of Parmales, the sister group of diatoms, reveals the evolutionary specialization of diatoms from phago-mixotrophs to photoautotrophs.</title>
        <authorList>
            <person name="Ban H."/>
            <person name="Sato S."/>
            <person name="Yoshikawa S."/>
            <person name="Yamada K."/>
            <person name="Nakamura Y."/>
            <person name="Ichinomiya M."/>
            <person name="Sato N."/>
            <person name="Blanc-Mathieu R."/>
            <person name="Endo H."/>
            <person name="Kuwata A."/>
            <person name="Ogata H."/>
        </authorList>
    </citation>
    <scope>NUCLEOTIDE SEQUENCE [LARGE SCALE GENOMIC DNA]</scope>
    <source>
        <strain evidence="2">NIES 3701</strain>
    </source>
</reference>
<evidence type="ECO:0000313" key="1">
    <source>
        <dbReference type="EMBL" id="GMI00242.1"/>
    </source>
</evidence>
<name>A0A9W7BZ62_9STRA</name>
<proteinExistence type="predicted"/>
<keyword evidence="2" id="KW-1185">Reference proteome</keyword>
<comment type="caution">
    <text evidence="1">The sequence shown here is derived from an EMBL/GenBank/DDBJ whole genome shotgun (WGS) entry which is preliminary data.</text>
</comment>
<accession>A0A9W7BZ62</accession>
<evidence type="ECO:0000313" key="2">
    <source>
        <dbReference type="Proteomes" id="UP001165085"/>
    </source>
</evidence>
<dbReference type="Proteomes" id="UP001165085">
    <property type="component" value="Unassembled WGS sequence"/>
</dbReference>
<dbReference type="AlphaFoldDB" id="A0A9W7BZ62"/>
<organism evidence="1 2">
    <name type="scientific">Triparma strigata</name>
    <dbReference type="NCBI Taxonomy" id="1606541"/>
    <lineage>
        <taxon>Eukaryota</taxon>
        <taxon>Sar</taxon>
        <taxon>Stramenopiles</taxon>
        <taxon>Ochrophyta</taxon>
        <taxon>Bolidophyceae</taxon>
        <taxon>Parmales</taxon>
        <taxon>Triparmaceae</taxon>
        <taxon>Triparma</taxon>
    </lineage>
</organism>
<sequence length="125" mass="13559">MRSPLKKLVLCHLTYGFADPVDLRWGQPRYVTLKGLKRQKELGALVTSIDGACGGCMWTLRLDTTGMYPAKEDSRTGMGIDITDESNEAIVEEICLGEGLDEGVYEGAIPTAGVIVGNVIVHTEM</sequence>